<dbReference type="Pfam" id="PF00596">
    <property type="entry name" value="Aldolase_II"/>
    <property type="match status" value="1"/>
</dbReference>
<dbReference type="GO" id="GO:0005829">
    <property type="term" value="C:cytosol"/>
    <property type="evidence" value="ECO:0007669"/>
    <property type="project" value="TreeGrafter"/>
</dbReference>
<dbReference type="GO" id="GO:0046872">
    <property type="term" value="F:metal ion binding"/>
    <property type="evidence" value="ECO:0007669"/>
    <property type="project" value="UniProtKB-KW"/>
</dbReference>
<dbReference type="GO" id="GO:0016832">
    <property type="term" value="F:aldehyde-lyase activity"/>
    <property type="evidence" value="ECO:0007669"/>
    <property type="project" value="TreeGrafter"/>
</dbReference>
<protein>
    <submittedName>
        <fullName evidence="4">Class II aldolase/adducin family protein</fullName>
    </submittedName>
</protein>
<dbReference type="STRING" id="547558.Mmah_0435"/>
<keyword evidence="2" id="KW-0456">Lyase</keyword>
<evidence type="ECO:0000259" key="3">
    <source>
        <dbReference type="SMART" id="SM01007"/>
    </source>
</evidence>
<name>D5E9W4_METMS</name>
<dbReference type="InterPro" id="IPR001303">
    <property type="entry name" value="Aldolase_II/adducin_N"/>
</dbReference>
<dbReference type="InterPro" id="IPR050197">
    <property type="entry name" value="Aldolase_class_II_sugar_metab"/>
</dbReference>
<dbReference type="PANTHER" id="PTHR22789">
    <property type="entry name" value="FUCULOSE PHOSPHATE ALDOLASE"/>
    <property type="match status" value="1"/>
</dbReference>
<dbReference type="SUPFAM" id="SSF53639">
    <property type="entry name" value="AraD/HMP-PK domain-like"/>
    <property type="match status" value="1"/>
</dbReference>
<proteinExistence type="predicted"/>
<dbReference type="InterPro" id="IPR036409">
    <property type="entry name" value="Aldolase_II/adducin_N_sf"/>
</dbReference>
<keyword evidence="5" id="KW-1185">Reference proteome</keyword>
<organism evidence="4 5">
    <name type="scientific">Methanohalophilus mahii (strain ATCC 35705 / DSM 5219 / SLP)</name>
    <dbReference type="NCBI Taxonomy" id="547558"/>
    <lineage>
        <taxon>Archaea</taxon>
        <taxon>Methanobacteriati</taxon>
        <taxon>Methanobacteriota</taxon>
        <taxon>Stenosarchaea group</taxon>
        <taxon>Methanomicrobia</taxon>
        <taxon>Methanosarcinales</taxon>
        <taxon>Methanosarcinaceae</taxon>
        <taxon>Methanohalophilus</taxon>
    </lineage>
</organism>
<dbReference type="EMBL" id="CP001994">
    <property type="protein sequence ID" value="ADE35965.1"/>
    <property type="molecule type" value="Genomic_DNA"/>
</dbReference>
<dbReference type="PANTHER" id="PTHR22789:SF0">
    <property type="entry name" value="3-OXO-TETRONATE 4-PHOSPHATE DECARBOXYLASE-RELATED"/>
    <property type="match status" value="1"/>
</dbReference>
<dbReference type="GO" id="GO:0019323">
    <property type="term" value="P:pentose catabolic process"/>
    <property type="evidence" value="ECO:0007669"/>
    <property type="project" value="TreeGrafter"/>
</dbReference>
<evidence type="ECO:0000256" key="1">
    <source>
        <dbReference type="ARBA" id="ARBA00022723"/>
    </source>
</evidence>
<feature type="domain" description="Class II aldolase/adducin N-terminal" evidence="3">
    <location>
        <begin position="18"/>
        <end position="191"/>
    </location>
</feature>
<evidence type="ECO:0000256" key="2">
    <source>
        <dbReference type="ARBA" id="ARBA00023239"/>
    </source>
</evidence>
<dbReference type="SMART" id="SM01007">
    <property type="entry name" value="Aldolase_II"/>
    <property type="match status" value="1"/>
</dbReference>
<evidence type="ECO:0000313" key="4">
    <source>
        <dbReference type="EMBL" id="ADE35965.1"/>
    </source>
</evidence>
<dbReference type="HOGENOM" id="CLU_006033_3_4_2"/>
<dbReference type="Gene3D" id="3.40.225.10">
    <property type="entry name" value="Class II aldolase/adducin N-terminal domain"/>
    <property type="match status" value="1"/>
</dbReference>
<dbReference type="AlphaFoldDB" id="D5E9W4"/>
<dbReference type="KEGG" id="mmh:Mmah_0435"/>
<accession>D5E9W4</accession>
<gene>
    <name evidence="4" type="ordered locus">Mmah_0435</name>
</gene>
<keyword evidence="1" id="KW-0479">Metal-binding</keyword>
<dbReference type="NCBIfam" id="NF006413">
    <property type="entry name" value="PRK08660.1"/>
    <property type="match status" value="1"/>
</dbReference>
<dbReference type="Proteomes" id="UP000001059">
    <property type="component" value="Chromosome"/>
</dbReference>
<evidence type="ECO:0000313" key="5">
    <source>
        <dbReference type="Proteomes" id="UP000001059"/>
    </source>
</evidence>
<dbReference type="UniPathway" id="UPA00071"/>
<reference evidence="4 5" key="1">
    <citation type="submission" date="2010-03" db="EMBL/GenBank/DDBJ databases">
        <title>The complete genome of Methanohalophilus mahii DSM 5219.</title>
        <authorList>
            <consortium name="US DOE Joint Genome Institute (JGI-PGF)"/>
            <person name="Lucas S."/>
            <person name="Copeland A."/>
            <person name="Lapidus A."/>
            <person name="Glavina del Rio T."/>
            <person name="Dalin E."/>
            <person name="Tice H."/>
            <person name="Bruce D."/>
            <person name="Goodwin L."/>
            <person name="Pitluck S."/>
            <person name="Kyrpides N."/>
            <person name="Mavromatis K."/>
            <person name="Ivanova N."/>
            <person name="Lykidis A."/>
            <person name="Saunders E."/>
            <person name="Brettin T."/>
            <person name="Detter J.C."/>
            <person name="Han C."/>
            <person name="Land M."/>
            <person name="Hauser L."/>
            <person name="Markowitz V."/>
            <person name="Cheng J.-F."/>
            <person name="Hugenholtz P."/>
            <person name="Woyke T."/>
            <person name="Wu D."/>
            <person name="Spring S."/>
            <person name="Schneider S."/>
            <person name="Schroeder M."/>
            <person name="Klenk H.-P."/>
            <person name="Eisen J.A."/>
        </authorList>
    </citation>
    <scope>NUCLEOTIDE SEQUENCE [LARGE SCALE GENOMIC DNA]</scope>
    <source>
        <strain evidence="5">ATCC 35705 / DSM 5219 / SLP</strain>
    </source>
</reference>
<sequence length="200" mass="22056">MAHKFYGWLNLYLTPMWQEMARIGKKLVDHGLVESHFGNISVRQGNSMVITRSGCPLDEICEENVVEVPIHNTCEFDGLASSETRVHRRIYQETDAGCIVHGHCPFAVVMSLLDESGSIEPLDSEGVYFLGHVSIVEGSIGSEELAANSAAALAETNGVIVKSHGTISTGKTLDHAYINTTQIEHTCKVRYYYDLAKRSL</sequence>